<gene>
    <name evidence="4" type="ORF">ACFPFM_32750</name>
</gene>
<reference evidence="5" key="1">
    <citation type="journal article" date="2019" name="Int. J. Syst. Evol. Microbiol.">
        <title>The Global Catalogue of Microorganisms (GCM) 10K type strain sequencing project: providing services to taxonomists for standard genome sequencing and annotation.</title>
        <authorList>
            <consortium name="The Broad Institute Genomics Platform"/>
            <consortium name="The Broad Institute Genome Sequencing Center for Infectious Disease"/>
            <person name="Wu L."/>
            <person name="Ma J."/>
        </authorList>
    </citation>
    <scope>NUCLEOTIDE SEQUENCE [LARGE SCALE GENOMIC DNA]</scope>
    <source>
        <strain evidence="5">KCTC 12848</strain>
    </source>
</reference>
<protein>
    <submittedName>
        <fullName evidence="4">TetR/AcrR family transcriptional regulator</fullName>
    </submittedName>
</protein>
<dbReference type="EMBL" id="JBHSJB010000032">
    <property type="protein sequence ID" value="MFC5058506.1"/>
    <property type="molecule type" value="Genomic_DNA"/>
</dbReference>
<evidence type="ECO:0000313" key="5">
    <source>
        <dbReference type="Proteomes" id="UP001595833"/>
    </source>
</evidence>
<dbReference type="InterPro" id="IPR001647">
    <property type="entry name" value="HTH_TetR"/>
</dbReference>
<evidence type="ECO:0000256" key="2">
    <source>
        <dbReference type="PROSITE-ProRule" id="PRU00335"/>
    </source>
</evidence>
<dbReference type="PANTHER" id="PTHR30055">
    <property type="entry name" value="HTH-TYPE TRANSCRIPTIONAL REGULATOR RUTR"/>
    <property type="match status" value="1"/>
</dbReference>
<name>A0ABV9Y8L9_9PSEU</name>
<evidence type="ECO:0000313" key="4">
    <source>
        <dbReference type="EMBL" id="MFC5058506.1"/>
    </source>
</evidence>
<dbReference type="SUPFAM" id="SSF46689">
    <property type="entry name" value="Homeodomain-like"/>
    <property type="match status" value="1"/>
</dbReference>
<evidence type="ECO:0000256" key="1">
    <source>
        <dbReference type="ARBA" id="ARBA00023125"/>
    </source>
</evidence>
<evidence type="ECO:0000259" key="3">
    <source>
        <dbReference type="PROSITE" id="PS50977"/>
    </source>
</evidence>
<sequence>MAKQRLSKQDWLTAALTALAGGGVGAVAVEPLAQRLGVTRGSFYWHFADRNALLHEALEWWESQGTEAVIERVNGIAEPRQRLRELFRVAITEDPTDGLEPALVAHADDPAVAPVLHRVTRRRVGFLADVYAELGFPAGQARHRAVAAYAAYVGWTQLRRATPAALPEIADDPDALAHLVEHHVPTSPAVTPP</sequence>
<dbReference type="RefSeq" id="WP_380648179.1">
    <property type="nucleotide sequence ID" value="NZ_JBHSJB010000032.1"/>
</dbReference>
<feature type="DNA-binding region" description="H-T-H motif" evidence="2">
    <location>
        <begin position="28"/>
        <end position="47"/>
    </location>
</feature>
<dbReference type="Gene3D" id="1.10.357.10">
    <property type="entry name" value="Tetracycline Repressor, domain 2"/>
    <property type="match status" value="1"/>
</dbReference>
<proteinExistence type="predicted"/>
<dbReference type="PROSITE" id="PS50977">
    <property type="entry name" value="HTH_TETR_2"/>
    <property type="match status" value="1"/>
</dbReference>
<keyword evidence="5" id="KW-1185">Reference proteome</keyword>
<accession>A0ABV9Y8L9</accession>
<dbReference type="InterPro" id="IPR050109">
    <property type="entry name" value="HTH-type_TetR-like_transc_reg"/>
</dbReference>
<dbReference type="PANTHER" id="PTHR30055:SF237">
    <property type="entry name" value="TRANSCRIPTIONAL REPRESSOR MCE3R"/>
    <property type="match status" value="1"/>
</dbReference>
<dbReference type="InterPro" id="IPR009057">
    <property type="entry name" value="Homeodomain-like_sf"/>
</dbReference>
<dbReference type="Proteomes" id="UP001595833">
    <property type="component" value="Unassembled WGS sequence"/>
</dbReference>
<organism evidence="4 5">
    <name type="scientific">Saccharothrix xinjiangensis</name>
    <dbReference type="NCBI Taxonomy" id="204798"/>
    <lineage>
        <taxon>Bacteria</taxon>
        <taxon>Bacillati</taxon>
        <taxon>Actinomycetota</taxon>
        <taxon>Actinomycetes</taxon>
        <taxon>Pseudonocardiales</taxon>
        <taxon>Pseudonocardiaceae</taxon>
        <taxon>Saccharothrix</taxon>
    </lineage>
</organism>
<feature type="domain" description="HTH tetR-type" evidence="3">
    <location>
        <begin position="5"/>
        <end position="65"/>
    </location>
</feature>
<comment type="caution">
    <text evidence="4">The sequence shown here is derived from an EMBL/GenBank/DDBJ whole genome shotgun (WGS) entry which is preliminary data.</text>
</comment>
<keyword evidence="1 2" id="KW-0238">DNA-binding</keyword>
<dbReference type="Pfam" id="PF00440">
    <property type="entry name" value="TetR_N"/>
    <property type="match status" value="1"/>
</dbReference>